<dbReference type="SUPFAM" id="SSF51569">
    <property type="entry name" value="Aldolase"/>
    <property type="match status" value="1"/>
</dbReference>
<dbReference type="EMBL" id="FWXF01000016">
    <property type="protein sequence ID" value="SMC26418.1"/>
    <property type="molecule type" value="Genomic_DNA"/>
</dbReference>
<name>A0A1W1XSC0_9BACT</name>
<dbReference type="Proteomes" id="UP000192783">
    <property type="component" value="Unassembled WGS sequence"/>
</dbReference>
<dbReference type="RefSeq" id="WP_084058559.1">
    <property type="nucleotide sequence ID" value="NZ_FWXF01000016.1"/>
</dbReference>
<dbReference type="AlphaFoldDB" id="A0A1W1XSC0"/>
<reference evidence="1 2" key="1">
    <citation type="submission" date="2017-04" db="EMBL/GenBank/DDBJ databases">
        <authorList>
            <person name="Afonso C.L."/>
            <person name="Miller P.J."/>
            <person name="Scott M.A."/>
            <person name="Spackman E."/>
            <person name="Goraichik I."/>
            <person name="Dimitrov K.M."/>
            <person name="Suarez D.L."/>
            <person name="Swayne D.E."/>
        </authorList>
    </citation>
    <scope>NUCLEOTIDE SEQUENCE [LARGE SCALE GENOMIC DNA]</scope>
    <source>
        <strain evidence="1 2">DSM 13146</strain>
    </source>
</reference>
<protein>
    <submittedName>
        <fullName evidence="1">4-hydroxy-tetrahydrodipicolinate synthase</fullName>
    </submittedName>
</protein>
<dbReference type="InterPro" id="IPR013785">
    <property type="entry name" value="Aldolase_TIM"/>
</dbReference>
<evidence type="ECO:0000313" key="2">
    <source>
        <dbReference type="Proteomes" id="UP000192783"/>
    </source>
</evidence>
<keyword evidence="2" id="KW-1185">Reference proteome</keyword>
<evidence type="ECO:0000313" key="1">
    <source>
        <dbReference type="EMBL" id="SMC26418.1"/>
    </source>
</evidence>
<proteinExistence type="predicted"/>
<dbReference type="OrthoDB" id="199953at2"/>
<dbReference type="STRING" id="1121390.SAMN02746041_02638"/>
<dbReference type="Gene3D" id="3.20.20.70">
    <property type="entry name" value="Aldolase class I"/>
    <property type="match status" value="1"/>
</dbReference>
<sequence length="74" mass="8602">MEKAVELFYDMAALIRFEFQPRIGVSLRKHILVHRGVFRTPTVRHPGPEADPTTLAQLFRIVDHLRRKSYDLSG</sequence>
<gene>
    <name evidence="1" type="ORF">SAMN02746041_02638</name>
</gene>
<organism evidence="1 2">
    <name type="scientific">Desulfacinum hydrothermale DSM 13146</name>
    <dbReference type="NCBI Taxonomy" id="1121390"/>
    <lineage>
        <taxon>Bacteria</taxon>
        <taxon>Pseudomonadati</taxon>
        <taxon>Thermodesulfobacteriota</taxon>
        <taxon>Syntrophobacteria</taxon>
        <taxon>Syntrophobacterales</taxon>
        <taxon>Syntrophobacteraceae</taxon>
        <taxon>Desulfacinum</taxon>
    </lineage>
</organism>
<accession>A0A1W1XSC0</accession>